<dbReference type="AlphaFoldDB" id="A0A6L2M797"/>
<dbReference type="EMBL" id="BKCJ010005752">
    <property type="protein sequence ID" value="GEU68444.1"/>
    <property type="molecule type" value="Genomic_DNA"/>
</dbReference>
<proteinExistence type="predicted"/>
<reference evidence="2" key="1">
    <citation type="journal article" date="2019" name="Sci. Rep.">
        <title>Draft genome of Tanacetum cinerariifolium, the natural source of mosquito coil.</title>
        <authorList>
            <person name="Yamashiro T."/>
            <person name="Shiraishi A."/>
            <person name="Satake H."/>
            <person name="Nakayama K."/>
        </authorList>
    </citation>
    <scope>NUCLEOTIDE SEQUENCE</scope>
</reference>
<name>A0A6L2M797_TANCI</name>
<sequence>MIPEPGDVDRAVPVPEMFHEQTDDKLAEAKIKQMEVDDQAIQTILLDLPKDIYAVVDSCKTAQEIWLRVQQMMKGSDIGIQEKKAKLFSESERRSKLNYSTPTNNNQGISSNPRNRQIAQPGMNMGQDRQRQMQMVGGCSECSLESKRSESRAKGNAIRNNGNQIRCYNYKGLGHLARNCIAKEFDLMAAAVDLDKIEEINANCILMANLQQASTWYTELLEPILEPHQVQQNDSNVISMVSSIKQGRGTVEQHYAFVEETRTFHESLSHNLLLKLRKSILSIAK</sequence>
<comment type="caution">
    <text evidence="2">The sequence shown here is derived from an EMBL/GenBank/DDBJ whole genome shotgun (WGS) entry which is preliminary data.</text>
</comment>
<feature type="compositionally biased region" description="Polar residues" evidence="1">
    <location>
        <begin position="97"/>
        <end position="118"/>
    </location>
</feature>
<feature type="region of interest" description="Disordered" evidence="1">
    <location>
        <begin position="91"/>
        <end position="126"/>
    </location>
</feature>
<evidence type="ECO:0000256" key="1">
    <source>
        <dbReference type="SAM" id="MobiDB-lite"/>
    </source>
</evidence>
<evidence type="ECO:0000313" key="2">
    <source>
        <dbReference type="EMBL" id="GEU68444.1"/>
    </source>
</evidence>
<gene>
    <name evidence="2" type="ORF">Tci_040422</name>
</gene>
<organism evidence="2">
    <name type="scientific">Tanacetum cinerariifolium</name>
    <name type="common">Dalmatian daisy</name>
    <name type="synonym">Chrysanthemum cinerariifolium</name>
    <dbReference type="NCBI Taxonomy" id="118510"/>
    <lineage>
        <taxon>Eukaryota</taxon>
        <taxon>Viridiplantae</taxon>
        <taxon>Streptophyta</taxon>
        <taxon>Embryophyta</taxon>
        <taxon>Tracheophyta</taxon>
        <taxon>Spermatophyta</taxon>
        <taxon>Magnoliopsida</taxon>
        <taxon>eudicotyledons</taxon>
        <taxon>Gunneridae</taxon>
        <taxon>Pentapetalae</taxon>
        <taxon>asterids</taxon>
        <taxon>campanulids</taxon>
        <taxon>Asterales</taxon>
        <taxon>Asteraceae</taxon>
        <taxon>Asteroideae</taxon>
        <taxon>Anthemideae</taxon>
        <taxon>Anthemidinae</taxon>
        <taxon>Tanacetum</taxon>
    </lineage>
</organism>
<protein>
    <submittedName>
        <fullName evidence="2">Uncharacterized protein</fullName>
    </submittedName>
</protein>
<accession>A0A6L2M797</accession>